<dbReference type="EMBL" id="CP013611">
    <property type="protein sequence ID" value="ALU44450.1"/>
    <property type="molecule type" value="Genomic_DNA"/>
</dbReference>
<evidence type="ECO:0000256" key="1">
    <source>
        <dbReference type="ARBA" id="ARBA00001954"/>
    </source>
</evidence>
<evidence type="ECO:0000313" key="6">
    <source>
        <dbReference type="Proteomes" id="UP000069015"/>
    </source>
</evidence>
<dbReference type="SUPFAM" id="SSF51197">
    <property type="entry name" value="Clavaminate synthase-like"/>
    <property type="match status" value="1"/>
</dbReference>
<dbReference type="GO" id="GO:0016706">
    <property type="term" value="F:2-oxoglutarate-dependent dioxygenase activity"/>
    <property type="evidence" value="ECO:0007669"/>
    <property type="project" value="UniProtKB-ARBA"/>
</dbReference>
<comment type="cofactor">
    <cofactor evidence="1">
        <name>Fe(2+)</name>
        <dbReference type="ChEBI" id="CHEBI:29033"/>
    </cofactor>
</comment>
<dbReference type="KEGG" id="prr:AT705_16850"/>
<accession>A0A0U2Y2K4</accession>
<keyword evidence="3" id="KW-0045">Antibiotic biosynthesis</keyword>
<dbReference type="RefSeq" id="WP_049863392.1">
    <property type="nucleotide sequence ID" value="NZ_CP013611.1"/>
</dbReference>
<feature type="domain" description="TauD/TfdA-like" evidence="4">
    <location>
        <begin position="34"/>
        <end position="316"/>
    </location>
</feature>
<evidence type="ECO:0000259" key="4">
    <source>
        <dbReference type="Pfam" id="PF02668"/>
    </source>
</evidence>
<organism evidence="5 6">
    <name type="scientific">Pseudoalteromonas rubra</name>
    <dbReference type="NCBI Taxonomy" id="43658"/>
    <lineage>
        <taxon>Bacteria</taxon>
        <taxon>Pseudomonadati</taxon>
        <taxon>Pseudomonadota</taxon>
        <taxon>Gammaproteobacteria</taxon>
        <taxon>Alteromonadales</taxon>
        <taxon>Pseudoalteromonadaceae</taxon>
        <taxon>Pseudoalteromonas</taxon>
    </lineage>
</organism>
<sequence>MTVLEKYSVEDLQSVKGMPLLLEVALEGQRATHWAAEHAGQIDALLNANGAVMLRGLNIMSSKQFGQVLSTLFDAELLNYSYRSTPRTELKGNVYTATEYHPDEVIPQHNEHAYSNKWAMRLGLCCLLPPQAGGETPIADSREVFKRIPQEIREKFAAKKVKYVRNYGDIDLPWSEVFQTTDKREVEQYCFNNQLDFEWIGEHRLRTSQVNPAIARHPKTDEQVWFNQAHLFHVSSLGEETCAQLLSACGEDGLPRNAFYGDGEPLEPEVLDIIRAAYDDTTLYTPWQKGDLMLVDNMLFTHGRRPFSGDRKVLVGMAREYGW</sequence>
<proteinExistence type="predicted"/>
<gene>
    <name evidence="5" type="ORF">AT705_16850</name>
</gene>
<dbReference type="AlphaFoldDB" id="A0A0U2Y2K4"/>
<dbReference type="OrthoDB" id="9769888at2"/>
<dbReference type="InterPro" id="IPR042098">
    <property type="entry name" value="TauD-like_sf"/>
</dbReference>
<protein>
    <submittedName>
        <fullName evidence="5">Taurine catabolism dioxygenase TauD</fullName>
    </submittedName>
</protein>
<keyword evidence="5" id="KW-0223">Dioxygenase</keyword>
<dbReference type="GO" id="GO:0017000">
    <property type="term" value="P:antibiotic biosynthetic process"/>
    <property type="evidence" value="ECO:0007669"/>
    <property type="project" value="UniProtKB-KW"/>
</dbReference>
<dbReference type="Pfam" id="PF02668">
    <property type="entry name" value="TauD"/>
    <property type="match status" value="1"/>
</dbReference>
<evidence type="ECO:0000313" key="5">
    <source>
        <dbReference type="EMBL" id="ALU44450.1"/>
    </source>
</evidence>
<dbReference type="InterPro" id="IPR050411">
    <property type="entry name" value="AlphaKG_dependent_hydroxylases"/>
</dbReference>
<evidence type="ECO:0000256" key="2">
    <source>
        <dbReference type="ARBA" id="ARBA00023002"/>
    </source>
</evidence>
<keyword evidence="2" id="KW-0560">Oxidoreductase</keyword>
<dbReference type="PANTHER" id="PTHR10696">
    <property type="entry name" value="GAMMA-BUTYROBETAINE HYDROXYLASE-RELATED"/>
    <property type="match status" value="1"/>
</dbReference>
<dbReference type="InterPro" id="IPR003819">
    <property type="entry name" value="TauD/TfdA-like"/>
</dbReference>
<reference evidence="5 6" key="1">
    <citation type="submission" date="2015-12" db="EMBL/GenBank/DDBJ databases">
        <title>Complete genome sequence of Pseudoalteromonas rubra SCSIO 6842, harboring a conjugative plasmid.</title>
        <authorList>
            <person name="Li B."/>
            <person name="Wang X."/>
        </authorList>
    </citation>
    <scope>NUCLEOTIDE SEQUENCE [LARGE SCALE GENOMIC DNA]</scope>
    <source>
        <strain evidence="5 6">SCSIO 6842</strain>
    </source>
</reference>
<dbReference type="Gene3D" id="3.60.130.10">
    <property type="entry name" value="Clavaminate synthase-like"/>
    <property type="match status" value="1"/>
</dbReference>
<name>A0A0U2Y2K4_9GAMM</name>
<dbReference type="Proteomes" id="UP000069015">
    <property type="component" value="Chromosome 1"/>
</dbReference>
<dbReference type="PANTHER" id="PTHR10696:SF56">
    <property type="entry name" value="TAUD_TFDA-LIKE DOMAIN-CONTAINING PROTEIN"/>
    <property type="match status" value="1"/>
</dbReference>
<evidence type="ECO:0000256" key="3">
    <source>
        <dbReference type="ARBA" id="ARBA00023194"/>
    </source>
</evidence>